<dbReference type="EMBL" id="QAON01000008">
    <property type="protein sequence ID" value="PTQ89146.1"/>
    <property type="molecule type" value="Genomic_DNA"/>
</dbReference>
<dbReference type="Proteomes" id="UP000244223">
    <property type="component" value="Unassembled WGS sequence"/>
</dbReference>
<dbReference type="Pfam" id="PF00561">
    <property type="entry name" value="Abhydrolase_1"/>
    <property type="match status" value="1"/>
</dbReference>
<dbReference type="PANTHER" id="PTHR43798">
    <property type="entry name" value="MONOACYLGLYCEROL LIPASE"/>
    <property type="match status" value="1"/>
</dbReference>
<comment type="caution">
    <text evidence="2">The sequence shown here is derived from an EMBL/GenBank/DDBJ whole genome shotgun (WGS) entry which is preliminary data.</text>
</comment>
<evidence type="ECO:0000313" key="2">
    <source>
        <dbReference type="EMBL" id="PTQ89146.1"/>
    </source>
</evidence>
<dbReference type="Gene3D" id="3.40.50.1820">
    <property type="entry name" value="alpha/beta hydrolase"/>
    <property type="match status" value="1"/>
</dbReference>
<name>A0A2T5IYW3_9GAMM</name>
<evidence type="ECO:0000313" key="3">
    <source>
        <dbReference type="Proteomes" id="UP000244223"/>
    </source>
</evidence>
<gene>
    <name evidence="2" type="ORF">C8N29_10827</name>
</gene>
<dbReference type="InterPro" id="IPR050266">
    <property type="entry name" value="AB_hydrolase_sf"/>
</dbReference>
<dbReference type="InterPro" id="IPR000073">
    <property type="entry name" value="AB_hydrolase_1"/>
</dbReference>
<sequence length="268" mass="29702">MPMLTLPQGKVHYRKMGVGTNYLVLLHANPGDSKDYNAIIDALTRNYCVITIDWPGYGTSDAPEPIDKASVNYFYDVLKGVIDEKALAEVTLMGNSIGGYAAARYAAEFPERVKSLVLISPAGFTNHNAMTRLFCRLQASSLAIPPIVLANFYLKGGSTWVKTMKSRALKEYGKTVPFAINRAIWRSMLLPDADLREKAKNIRCPTLLFFGQYDPLVSAKHDAKIAQAVIPHAELHISETGHAVFAESPEYFLGFVLKFLRKIYPNAA</sequence>
<feature type="domain" description="AB hydrolase-1" evidence="1">
    <location>
        <begin position="23"/>
        <end position="128"/>
    </location>
</feature>
<accession>A0A2T5IYW3</accession>
<proteinExistence type="predicted"/>
<dbReference type="AlphaFoldDB" id="A0A2T5IYW3"/>
<dbReference type="RefSeq" id="WP_107865790.1">
    <property type="nucleotide sequence ID" value="NZ_QAON01000008.1"/>
</dbReference>
<dbReference type="InterPro" id="IPR029058">
    <property type="entry name" value="AB_hydrolase_fold"/>
</dbReference>
<dbReference type="PANTHER" id="PTHR43798:SF33">
    <property type="entry name" value="HYDROLASE, PUTATIVE (AFU_ORTHOLOGUE AFUA_2G14860)-RELATED"/>
    <property type="match status" value="1"/>
</dbReference>
<dbReference type="SUPFAM" id="SSF53474">
    <property type="entry name" value="alpha/beta-Hydrolases"/>
    <property type="match status" value="1"/>
</dbReference>
<dbReference type="PRINTS" id="PR00111">
    <property type="entry name" value="ABHYDROLASE"/>
</dbReference>
<organism evidence="2 3">
    <name type="scientific">Agitococcus lubricus</name>
    <dbReference type="NCBI Taxonomy" id="1077255"/>
    <lineage>
        <taxon>Bacteria</taxon>
        <taxon>Pseudomonadati</taxon>
        <taxon>Pseudomonadota</taxon>
        <taxon>Gammaproteobacteria</taxon>
        <taxon>Moraxellales</taxon>
        <taxon>Moraxellaceae</taxon>
        <taxon>Agitococcus</taxon>
    </lineage>
</organism>
<protein>
    <submittedName>
        <fullName evidence="2">Pimeloyl-ACP methyl ester carboxylesterase</fullName>
    </submittedName>
</protein>
<dbReference type="OrthoDB" id="9773293at2"/>
<evidence type="ECO:0000259" key="1">
    <source>
        <dbReference type="Pfam" id="PF00561"/>
    </source>
</evidence>
<keyword evidence="3" id="KW-1185">Reference proteome</keyword>
<dbReference type="GO" id="GO:0016020">
    <property type="term" value="C:membrane"/>
    <property type="evidence" value="ECO:0007669"/>
    <property type="project" value="TreeGrafter"/>
</dbReference>
<reference evidence="2 3" key="1">
    <citation type="submission" date="2018-04" db="EMBL/GenBank/DDBJ databases">
        <title>Genomic Encyclopedia of Archaeal and Bacterial Type Strains, Phase II (KMG-II): from individual species to whole genera.</title>
        <authorList>
            <person name="Goeker M."/>
        </authorList>
    </citation>
    <scope>NUCLEOTIDE SEQUENCE [LARGE SCALE GENOMIC DNA]</scope>
    <source>
        <strain evidence="2 3">DSM 5822</strain>
    </source>
</reference>